<dbReference type="AlphaFoldDB" id="A0A426Z5X8"/>
<dbReference type="EMBL" id="AMZH03008247">
    <property type="protein sequence ID" value="RRT59356.1"/>
    <property type="molecule type" value="Genomic_DNA"/>
</dbReference>
<feature type="transmembrane region" description="Helical" evidence="2">
    <location>
        <begin position="154"/>
        <end position="178"/>
    </location>
</feature>
<organism evidence="3 4">
    <name type="scientific">Ensete ventricosum</name>
    <name type="common">Abyssinian banana</name>
    <name type="synonym">Musa ensete</name>
    <dbReference type="NCBI Taxonomy" id="4639"/>
    <lineage>
        <taxon>Eukaryota</taxon>
        <taxon>Viridiplantae</taxon>
        <taxon>Streptophyta</taxon>
        <taxon>Embryophyta</taxon>
        <taxon>Tracheophyta</taxon>
        <taxon>Spermatophyta</taxon>
        <taxon>Magnoliopsida</taxon>
        <taxon>Liliopsida</taxon>
        <taxon>Zingiberales</taxon>
        <taxon>Musaceae</taxon>
        <taxon>Ensete</taxon>
    </lineage>
</organism>
<keyword evidence="2" id="KW-1133">Transmembrane helix</keyword>
<evidence type="ECO:0000256" key="2">
    <source>
        <dbReference type="SAM" id="Phobius"/>
    </source>
</evidence>
<feature type="compositionally biased region" description="Basic and acidic residues" evidence="1">
    <location>
        <begin position="29"/>
        <end position="51"/>
    </location>
</feature>
<keyword evidence="2" id="KW-0472">Membrane</keyword>
<reference evidence="3 4" key="1">
    <citation type="journal article" date="2014" name="Agronomy (Basel)">
        <title>A Draft Genome Sequence for Ensete ventricosum, the Drought-Tolerant Tree Against Hunger.</title>
        <authorList>
            <person name="Harrison J."/>
            <person name="Moore K.A."/>
            <person name="Paszkiewicz K."/>
            <person name="Jones T."/>
            <person name="Grant M."/>
            <person name="Ambacheew D."/>
            <person name="Muzemil S."/>
            <person name="Studholme D.J."/>
        </authorList>
    </citation>
    <scope>NUCLEOTIDE SEQUENCE [LARGE SCALE GENOMIC DNA]</scope>
</reference>
<evidence type="ECO:0000256" key="1">
    <source>
        <dbReference type="SAM" id="MobiDB-lite"/>
    </source>
</evidence>
<keyword evidence="2" id="KW-0812">Transmembrane</keyword>
<evidence type="ECO:0000313" key="4">
    <source>
        <dbReference type="Proteomes" id="UP000287651"/>
    </source>
</evidence>
<dbReference type="Proteomes" id="UP000287651">
    <property type="component" value="Unassembled WGS sequence"/>
</dbReference>
<accession>A0A426Z5X8</accession>
<sequence>MRHRRPSTKVLPVDLRLRERQGEGSKGFRFVDRRPAMVHPRKEDGSDRSSDGDAGEGFRANNGSESAHGVGVAEGLRESLRGVSVDDLSHEGSGGAGDDRVLLWLQALDLQVLGACRADERSMPLFKLNVSSGPAEEKLLAQLSQVLVFSPPRFLGFLLLVRWIYYVICGFRLIAILFHFPEHGQKLLIQRRYV</sequence>
<evidence type="ECO:0000313" key="3">
    <source>
        <dbReference type="EMBL" id="RRT59356.1"/>
    </source>
</evidence>
<feature type="region of interest" description="Disordered" evidence="1">
    <location>
        <begin position="24"/>
        <end position="71"/>
    </location>
</feature>
<name>A0A426Z5X8_ENSVE</name>
<protein>
    <submittedName>
        <fullName evidence="3">Uncharacterized protein</fullName>
    </submittedName>
</protein>
<proteinExistence type="predicted"/>
<gene>
    <name evidence="3" type="ORF">B296_00023879</name>
</gene>
<comment type="caution">
    <text evidence="3">The sequence shown here is derived from an EMBL/GenBank/DDBJ whole genome shotgun (WGS) entry which is preliminary data.</text>
</comment>
<dbReference type="PANTHER" id="PTHR36741:SF1">
    <property type="entry name" value="OS07G0100500 PROTEIN"/>
    <property type="match status" value="1"/>
</dbReference>
<dbReference type="PANTHER" id="PTHR36741">
    <property type="entry name" value="OS07G0100500 PROTEIN"/>
    <property type="match status" value="1"/>
</dbReference>